<keyword evidence="14" id="KW-1185">Reference proteome</keyword>
<feature type="transmembrane region" description="Helical" evidence="11">
    <location>
        <begin position="166"/>
        <end position="190"/>
    </location>
</feature>
<dbReference type="InterPro" id="IPR046342">
    <property type="entry name" value="CBS_dom_sf"/>
</dbReference>
<evidence type="ECO:0000256" key="10">
    <source>
        <dbReference type="PROSITE-ProRule" id="PRU00703"/>
    </source>
</evidence>
<feature type="transmembrane region" description="Helical" evidence="11">
    <location>
        <begin position="404"/>
        <end position="426"/>
    </location>
</feature>
<name>A0A2U2N8V4_9GAMM</name>
<dbReference type="InterPro" id="IPR001807">
    <property type="entry name" value="ClC"/>
</dbReference>
<accession>A0A2U2N8V4</accession>
<dbReference type="Gene3D" id="3.10.580.10">
    <property type="entry name" value="CBS-domain"/>
    <property type="match status" value="1"/>
</dbReference>
<dbReference type="Pfam" id="PF00571">
    <property type="entry name" value="CBS"/>
    <property type="match status" value="1"/>
</dbReference>
<dbReference type="OrthoDB" id="9767361at2"/>
<dbReference type="CDD" id="cd02205">
    <property type="entry name" value="CBS_pair_SF"/>
    <property type="match status" value="1"/>
</dbReference>
<dbReference type="Pfam" id="PF00654">
    <property type="entry name" value="Voltage_CLC"/>
    <property type="match status" value="1"/>
</dbReference>
<feature type="transmembrane region" description="Helical" evidence="11">
    <location>
        <begin position="69"/>
        <end position="88"/>
    </location>
</feature>
<dbReference type="PRINTS" id="PR00762">
    <property type="entry name" value="CLCHANNEL"/>
</dbReference>
<keyword evidence="6 11" id="KW-0472">Membrane</keyword>
<evidence type="ECO:0000256" key="1">
    <source>
        <dbReference type="ARBA" id="ARBA00004141"/>
    </source>
</evidence>
<dbReference type="SUPFAM" id="SSF81340">
    <property type="entry name" value="Clc chloride channel"/>
    <property type="match status" value="1"/>
</dbReference>
<dbReference type="AlphaFoldDB" id="A0A2U2N8V4"/>
<dbReference type="GO" id="GO:0034707">
    <property type="term" value="C:chloride channel complex"/>
    <property type="evidence" value="ECO:0007669"/>
    <property type="project" value="UniProtKB-KW"/>
</dbReference>
<dbReference type="InterPro" id="IPR014743">
    <property type="entry name" value="Cl-channel_core"/>
</dbReference>
<evidence type="ECO:0000256" key="4">
    <source>
        <dbReference type="ARBA" id="ARBA00022989"/>
    </source>
</evidence>
<comment type="subcellular location">
    <subcellularLocation>
        <location evidence="1">Membrane</location>
        <topology evidence="1">Multi-pass membrane protein</topology>
    </subcellularLocation>
</comment>
<feature type="domain" description="CBS" evidence="12">
    <location>
        <begin position="518"/>
        <end position="576"/>
    </location>
</feature>
<evidence type="ECO:0000256" key="11">
    <source>
        <dbReference type="SAM" id="Phobius"/>
    </source>
</evidence>
<keyword evidence="8" id="KW-0868">Chloride</keyword>
<dbReference type="Gene3D" id="1.10.3080.10">
    <property type="entry name" value="Clc chloride channel"/>
    <property type="match status" value="1"/>
</dbReference>
<comment type="caution">
    <text evidence="13">The sequence shown here is derived from an EMBL/GenBank/DDBJ whole genome shotgun (WGS) entry which is preliminary data.</text>
</comment>
<keyword evidence="10" id="KW-0129">CBS domain</keyword>
<evidence type="ECO:0000256" key="2">
    <source>
        <dbReference type="ARBA" id="ARBA00022448"/>
    </source>
</evidence>
<dbReference type="EMBL" id="QFFI01000002">
    <property type="protein sequence ID" value="PWG65369.1"/>
    <property type="molecule type" value="Genomic_DNA"/>
</dbReference>
<sequence length="585" mass="60465">MPHADSADSQANPQAGERAAGVGGIVLLGVGVGSVVSLLAASFVLIVLWLNEWLLISPRARMMFEHRGWITAATVAVPTAGGLLVGLLHRLILERRAHGPAEVIAAVQTRRGRLAARPGLLSAASSLIALGSGASVGQYGPLVHLGGSLGSGAARLFRCGRSDDNIAIACGVAAAIATAFKAPIAGILFAHEVVLRHYALRAFAPVAAAAVMGYVVEGLLFEREALFYVASAEIVHAWEYAGFVAIGGVGALLAVTYMHAILWVGRWAPRTRIPAVLRPAAAGAAIGLTALWLPDILGIGGTTLRFATIEGAYGDGELALIMVAKLAATALCLGFGFSGGVFSPALVIGALFGALCGGFADFLPGAEHASMVVYAVCGMVAVTAPVIGAPLATLLIVFELTASYTLTTAALASLALANLLAARLFGRSLFDVQLHRRGLDLAAGRDQAVLQGRPVASLVSERCTRLDPGATPQEALASLERNGDEEGFLVDADERYRGTVTAPALRACGRGTRLGEVSTPDWPLLTPESSLWEALHRAHGVGAKALPVVAARGRRRFLGVVTTAALAQAERSAHAEIREEEQGAG</sequence>
<dbReference type="SUPFAM" id="SSF54631">
    <property type="entry name" value="CBS-domain pair"/>
    <property type="match status" value="1"/>
</dbReference>
<keyword evidence="7" id="KW-0869">Chloride channel</keyword>
<dbReference type="RefSeq" id="WP_109675382.1">
    <property type="nucleotide sequence ID" value="NZ_CP086615.1"/>
</dbReference>
<evidence type="ECO:0000259" key="12">
    <source>
        <dbReference type="PROSITE" id="PS51371"/>
    </source>
</evidence>
<evidence type="ECO:0000256" key="9">
    <source>
        <dbReference type="ARBA" id="ARBA00023303"/>
    </source>
</evidence>
<evidence type="ECO:0000256" key="5">
    <source>
        <dbReference type="ARBA" id="ARBA00023065"/>
    </source>
</evidence>
<keyword evidence="5" id="KW-0406">Ion transport</keyword>
<feature type="transmembrane region" description="Helical" evidence="11">
    <location>
        <begin position="341"/>
        <end position="360"/>
    </location>
</feature>
<keyword evidence="4 11" id="KW-1133">Transmembrane helix</keyword>
<dbReference type="PANTHER" id="PTHR43427:SF6">
    <property type="entry name" value="CHLORIDE CHANNEL PROTEIN CLC-E"/>
    <property type="match status" value="1"/>
</dbReference>
<feature type="transmembrane region" description="Helical" evidence="11">
    <location>
        <begin position="372"/>
        <end position="398"/>
    </location>
</feature>
<dbReference type="InterPro" id="IPR000644">
    <property type="entry name" value="CBS_dom"/>
</dbReference>
<organism evidence="13 14">
    <name type="scientific">Sediminicurvatus halobius</name>
    <dbReference type="NCBI Taxonomy" id="2182432"/>
    <lineage>
        <taxon>Bacteria</taxon>
        <taxon>Pseudomonadati</taxon>
        <taxon>Pseudomonadota</taxon>
        <taxon>Gammaproteobacteria</taxon>
        <taxon>Chromatiales</taxon>
        <taxon>Ectothiorhodospiraceae</taxon>
        <taxon>Sediminicurvatus</taxon>
    </lineage>
</organism>
<gene>
    <name evidence="13" type="ORF">DEM34_01065</name>
</gene>
<evidence type="ECO:0000256" key="6">
    <source>
        <dbReference type="ARBA" id="ARBA00023136"/>
    </source>
</evidence>
<dbReference type="CDD" id="cd00400">
    <property type="entry name" value="Voltage_gated_ClC"/>
    <property type="match status" value="1"/>
</dbReference>
<dbReference type="Proteomes" id="UP000245474">
    <property type="component" value="Unassembled WGS sequence"/>
</dbReference>
<feature type="transmembrane region" description="Helical" evidence="11">
    <location>
        <begin position="241"/>
        <end position="264"/>
    </location>
</feature>
<dbReference type="PANTHER" id="PTHR43427">
    <property type="entry name" value="CHLORIDE CHANNEL PROTEIN CLC-E"/>
    <property type="match status" value="1"/>
</dbReference>
<proteinExistence type="predicted"/>
<dbReference type="InterPro" id="IPR050368">
    <property type="entry name" value="ClC-type_chloride_channel"/>
</dbReference>
<protein>
    <submittedName>
        <fullName evidence="13">Chloride channel protein</fullName>
    </submittedName>
</protein>
<evidence type="ECO:0000313" key="13">
    <source>
        <dbReference type="EMBL" id="PWG65369.1"/>
    </source>
</evidence>
<feature type="transmembrane region" description="Helical" evidence="11">
    <location>
        <begin position="21"/>
        <end position="49"/>
    </location>
</feature>
<reference evidence="13 14" key="1">
    <citation type="submission" date="2018-05" db="EMBL/GenBank/DDBJ databases">
        <title>Spiribacter halobius sp. nov., a moderately halophilic bacterium isolated from marine solar saltern.</title>
        <authorList>
            <person name="Zheng W.-S."/>
            <person name="Lu D.-C."/>
            <person name="Du Z.-J."/>
        </authorList>
    </citation>
    <scope>NUCLEOTIDE SEQUENCE [LARGE SCALE GENOMIC DNA]</scope>
    <source>
        <strain evidence="13 14">E85</strain>
    </source>
</reference>
<evidence type="ECO:0000256" key="7">
    <source>
        <dbReference type="ARBA" id="ARBA00023173"/>
    </source>
</evidence>
<feature type="transmembrane region" description="Helical" evidence="11">
    <location>
        <begin position="276"/>
        <end position="293"/>
    </location>
</feature>
<evidence type="ECO:0000313" key="14">
    <source>
        <dbReference type="Proteomes" id="UP000245474"/>
    </source>
</evidence>
<dbReference type="GO" id="GO:0005254">
    <property type="term" value="F:chloride channel activity"/>
    <property type="evidence" value="ECO:0007669"/>
    <property type="project" value="UniProtKB-KW"/>
</dbReference>
<evidence type="ECO:0000256" key="8">
    <source>
        <dbReference type="ARBA" id="ARBA00023214"/>
    </source>
</evidence>
<keyword evidence="3 11" id="KW-0812">Transmembrane</keyword>
<keyword evidence="2" id="KW-0813">Transport</keyword>
<evidence type="ECO:0000256" key="3">
    <source>
        <dbReference type="ARBA" id="ARBA00022692"/>
    </source>
</evidence>
<feature type="transmembrane region" description="Helical" evidence="11">
    <location>
        <begin position="202"/>
        <end position="221"/>
    </location>
</feature>
<keyword evidence="9" id="KW-0407">Ion channel</keyword>
<dbReference type="PROSITE" id="PS51371">
    <property type="entry name" value="CBS"/>
    <property type="match status" value="1"/>
</dbReference>